<dbReference type="InterPro" id="IPR051169">
    <property type="entry name" value="NADH-Q_oxidoreductase"/>
</dbReference>
<evidence type="ECO:0000256" key="5">
    <source>
        <dbReference type="ARBA" id="ARBA00022857"/>
    </source>
</evidence>
<evidence type="ECO:0000256" key="3">
    <source>
        <dbReference type="ARBA" id="ARBA00022630"/>
    </source>
</evidence>
<keyword evidence="5" id="KW-0521">NADP</keyword>
<dbReference type="EMBL" id="CP003944">
    <property type="protein sequence ID" value="AFZ49943.1"/>
    <property type="molecule type" value="Genomic_DNA"/>
</dbReference>
<evidence type="ECO:0000256" key="7">
    <source>
        <dbReference type="ARBA" id="ARBA00052971"/>
    </source>
</evidence>
<dbReference type="GO" id="GO:0003955">
    <property type="term" value="F:NAD(P)H dehydrogenase (quinone) activity"/>
    <property type="evidence" value="ECO:0007669"/>
    <property type="project" value="TreeGrafter"/>
</dbReference>
<dbReference type="eggNOG" id="COG1252">
    <property type="taxonomic scope" value="Bacteria"/>
</dbReference>
<evidence type="ECO:0000313" key="11">
    <source>
        <dbReference type="Proteomes" id="UP000010482"/>
    </source>
</evidence>
<dbReference type="PRINTS" id="PR00368">
    <property type="entry name" value="FADPNR"/>
</dbReference>
<dbReference type="PANTHER" id="PTHR42913">
    <property type="entry name" value="APOPTOSIS-INDUCING FACTOR 1"/>
    <property type="match status" value="1"/>
</dbReference>
<gene>
    <name evidence="10" type="ORF">Dacsa_1246</name>
</gene>
<dbReference type="Pfam" id="PF07992">
    <property type="entry name" value="Pyr_redox_2"/>
    <property type="match status" value="1"/>
</dbReference>
<name>K9YUZ4_DACS8</name>
<dbReference type="STRING" id="13035.Dacsa_1246"/>
<dbReference type="InterPro" id="IPR023753">
    <property type="entry name" value="FAD/NAD-binding_dom"/>
</dbReference>
<dbReference type="InterPro" id="IPR036188">
    <property type="entry name" value="FAD/NAD-bd_sf"/>
</dbReference>
<keyword evidence="6" id="KW-0560">Oxidoreductase</keyword>
<dbReference type="FunFam" id="3.50.50.100:FF:000010">
    <property type="entry name" value="Alternative NAD(P)H-ubiquinone oxidoreductase C1, chloroplastic/mitochondrial"/>
    <property type="match status" value="1"/>
</dbReference>
<evidence type="ECO:0000256" key="1">
    <source>
        <dbReference type="ARBA" id="ARBA00001974"/>
    </source>
</evidence>
<accession>K9YUZ4</accession>
<evidence type="ECO:0000256" key="6">
    <source>
        <dbReference type="ARBA" id="ARBA00023002"/>
    </source>
</evidence>
<dbReference type="PRINTS" id="PR00411">
    <property type="entry name" value="PNDRDTASEI"/>
</dbReference>
<dbReference type="Proteomes" id="UP000010482">
    <property type="component" value="Chromosome"/>
</dbReference>
<dbReference type="KEGG" id="dsl:Dacsa_1246"/>
<reference evidence="10" key="1">
    <citation type="submission" date="2012-04" db="EMBL/GenBank/DDBJ databases">
        <title>Finished genome of Dactylococcopsis salina PCC 8305.</title>
        <authorList>
            <consortium name="US DOE Joint Genome Institute"/>
            <person name="Gugger M."/>
            <person name="Coursin T."/>
            <person name="Rippka R."/>
            <person name="Tandeau De Marsac N."/>
            <person name="Huntemann M."/>
            <person name="Wei C.-L."/>
            <person name="Han J."/>
            <person name="Detter J.C."/>
            <person name="Han C."/>
            <person name="Tapia R."/>
            <person name="Daligault H."/>
            <person name="Chen A."/>
            <person name="Krypides N."/>
            <person name="Mavromatis K."/>
            <person name="Markowitz V."/>
            <person name="Szeto E."/>
            <person name="Ivanova N."/>
            <person name="Ovchinnikova G."/>
            <person name="Pagani I."/>
            <person name="Pati A."/>
            <person name="Goodwin L."/>
            <person name="Peters L."/>
            <person name="Pitluck S."/>
            <person name="Woyke T."/>
            <person name="Kerfeld C."/>
        </authorList>
    </citation>
    <scope>NUCLEOTIDE SEQUENCE [LARGE SCALE GENOMIC DNA]</scope>
    <source>
        <strain evidence="10">PCC 8305</strain>
    </source>
</reference>
<evidence type="ECO:0000256" key="8">
    <source>
        <dbReference type="ARBA" id="ARBA00066844"/>
    </source>
</evidence>
<comment type="catalytic activity">
    <reaction evidence="7">
        <text>demethylphylloquinone + NADPH + H(+) = demethylphylloquinol + NADP(+)</text>
        <dbReference type="Rhea" id="RHEA:47744"/>
        <dbReference type="ChEBI" id="CHEBI:15378"/>
        <dbReference type="ChEBI" id="CHEBI:31087"/>
        <dbReference type="ChEBI" id="CHEBI:57783"/>
        <dbReference type="ChEBI" id="CHEBI:58349"/>
        <dbReference type="ChEBI" id="CHEBI:87844"/>
        <dbReference type="EC" id="1.6.5.12"/>
    </reaction>
</comment>
<keyword evidence="3" id="KW-0285">Flavoprotein</keyword>
<protein>
    <recommendedName>
        <fullName evidence="8">demethylphylloquinone reductase</fullName>
        <ecNumber evidence="8">1.6.5.12</ecNumber>
    </recommendedName>
</protein>
<evidence type="ECO:0000256" key="4">
    <source>
        <dbReference type="ARBA" id="ARBA00022827"/>
    </source>
</evidence>
<organism evidence="10 11">
    <name type="scientific">Dactylococcopsis salina (strain PCC 8305)</name>
    <name type="common">Myxobactron salinum</name>
    <dbReference type="NCBI Taxonomy" id="13035"/>
    <lineage>
        <taxon>Bacteria</taxon>
        <taxon>Bacillati</taxon>
        <taxon>Cyanobacteriota</taxon>
        <taxon>Cyanophyceae</taxon>
        <taxon>Nodosilineales</taxon>
        <taxon>Cymatolegaceae</taxon>
        <taxon>Dactylococcopsis</taxon>
    </lineage>
</organism>
<dbReference type="EC" id="1.6.5.12" evidence="8"/>
<proteinExistence type="inferred from homology"/>
<sequence>MSESRSRICILGGGFGGLYTALRLSQLPWDHQPQPEIILVDQRDRFLFTPLLYELLTNELQTWEIAPPFTEILADTKIQFRQGTVTGVDVNRQQVQLADQSQLDYDWLVLAMGGKTPIEAVSGAATFAFPFHSLKDAYHLDERLRSLENSDQEKIRIAIVGGGYSGVEIACKLRDRVGDRARIRIIERGEMILKTSPEFNRETAQKALSDREIWLDTETSVEAITAQDITLWYKGKSDTIPVDVVIWTVGTTVSELVKNLNLPHNEQGKIKIEPTLQVVDNSSVFALGDLAFCEDGNGKVVPTTAQVAFQQSDYCAWNIWATITGRPLLPFKYYNLGEMLVLGTDNGSLTAQGVKLDGMLAYLARRFAYLSRMPTPEHQLTVGSNWITQPFSKLLSDL</sequence>
<evidence type="ECO:0000259" key="9">
    <source>
        <dbReference type="Pfam" id="PF07992"/>
    </source>
</evidence>
<comment type="similarity">
    <text evidence="2">Belongs to the NADH dehydrogenase family.</text>
</comment>
<keyword evidence="4" id="KW-0274">FAD</keyword>
<dbReference type="SUPFAM" id="SSF51905">
    <property type="entry name" value="FAD/NAD(P)-binding domain"/>
    <property type="match status" value="2"/>
</dbReference>
<dbReference type="HOGENOM" id="CLU_021377_7_1_3"/>
<keyword evidence="11" id="KW-1185">Reference proteome</keyword>
<dbReference type="Gene3D" id="3.50.50.100">
    <property type="match status" value="1"/>
</dbReference>
<evidence type="ECO:0000256" key="2">
    <source>
        <dbReference type="ARBA" id="ARBA00005272"/>
    </source>
</evidence>
<evidence type="ECO:0000313" key="10">
    <source>
        <dbReference type="EMBL" id="AFZ49943.1"/>
    </source>
</evidence>
<dbReference type="PATRIC" id="fig|13035.3.peg.1397"/>
<dbReference type="GO" id="GO:0019646">
    <property type="term" value="P:aerobic electron transport chain"/>
    <property type="evidence" value="ECO:0007669"/>
    <property type="project" value="TreeGrafter"/>
</dbReference>
<dbReference type="OrthoDB" id="9781621at2"/>
<comment type="cofactor">
    <cofactor evidence="1">
        <name>FAD</name>
        <dbReference type="ChEBI" id="CHEBI:57692"/>
    </cofactor>
</comment>
<feature type="domain" description="FAD/NAD(P)-binding" evidence="9">
    <location>
        <begin position="7"/>
        <end position="311"/>
    </location>
</feature>
<dbReference type="RefSeq" id="WP_015228952.1">
    <property type="nucleotide sequence ID" value="NC_019780.1"/>
</dbReference>
<dbReference type="AlphaFoldDB" id="K9YUZ4"/>
<dbReference type="PANTHER" id="PTHR42913:SF4">
    <property type="entry name" value="ALTERNATIVE NAD(P)H-UBIQUINONE OXIDOREDUCTASE C1, CHLOROPLASTIC_MITOCHONDRIAL"/>
    <property type="match status" value="1"/>
</dbReference>